<keyword evidence="6" id="KW-1185">Reference proteome</keyword>
<dbReference type="GO" id="GO:0005737">
    <property type="term" value="C:cytoplasm"/>
    <property type="evidence" value="ECO:0007669"/>
    <property type="project" value="TreeGrafter"/>
</dbReference>
<feature type="domain" description="F5/8 type C" evidence="4">
    <location>
        <begin position="326"/>
        <end position="470"/>
    </location>
</feature>
<dbReference type="AlphaFoldDB" id="A0A511B579"/>
<evidence type="ECO:0000256" key="3">
    <source>
        <dbReference type="ARBA" id="ARBA00022989"/>
    </source>
</evidence>
<dbReference type="Gene3D" id="2.60.120.260">
    <property type="entry name" value="Galactose-binding domain-like"/>
    <property type="match status" value="1"/>
</dbReference>
<evidence type="ECO:0000256" key="2">
    <source>
        <dbReference type="ARBA" id="ARBA00022692"/>
    </source>
</evidence>
<evidence type="ECO:0000256" key="1">
    <source>
        <dbReference type="ARBA" id="ARBA00004167"/>
    </source>
</evidence>
<evidence type="ECO:0000313" key="5">
    <source>
        <dbReference type="EMBL" id="GEK95610.1"/>
    </source>
</evidence>
<comment type="subcellular location">
    <subcellularLocation>
        <location evidence="1">Membrane</location>
        <topology evidence="1">Single-pass membrane protein</topology>
    </subcellularLocation>
</comment>
<accession>A0A511B579</accession>
<keyword evidence="2" id="KW-0812">Transmembrane</keyword>
<evidence type="ECO:0000259" key="4">
    <source>
        <dbReference type="PROSITE" id="PS50022"/>
    </source>
</evidence>
<dbReference type="PANTHER" id="PTHR21461">
    <property type="entry name" value="GLYCOSYLTRANSFERASE FAMILY 92 PROTEIN"/>
    <property type="match status" value="1"/>
</dbReference>
<keyword evidence="3" id="KW-1133">Transmembrane helix</keyword>
<organism evidence="5 6">
    <name type="scientific">Gluconobacter kanchanaburiensis NBRC 103587</name>
    <dbReference type="NCBI Taxonomy" id="1307948"/>
    <lineage>
        <taxon>Bacteria</taxon>
        <taxon>Pseudomonadati</taxon>
        <taxon>Pseudomonadota</taxon>
        <taxon>Alphaproteobacteria</taxon>
        <taxon>Acetobacterales</taxon>
        <taxon>Acetobacteraceae</taxon>
        <taxon>Gluconobacter</taxon>
    </lineage>
</organism>
<reference evidence="5 6" key="1">
    <citation type="submission" date="2019-07" db="EMBL/GenBank/DDBJ databases">
        <title>Whole genome shotgun sequence of Gluconobacter kanchanaburiensis NBRC 103587.</title>
        <authorList>
            <person name="Hosoyama A."/>
            <person name="Uohara A."/>
            <person name="Ohji S."/>
            <person name="Ichikawa N."/>
        </authorList>
    </citation>
    <scope>NUCLEOTIDE SEQUENCE [LARGE SCALE GENOMIC DNA]</scope>
    <source>
        <strain evidence="5 6">NBRC 103587</strain>
    </source>
</reference>
<name>A0A511B579_9PROT</name>
<dbReference type="InterPro" id="IPR008979">
    <property type="entry name" value="Galactose-bd-like_sf"/>
</dbReference>
<keyword evidence="3" id="KW-0472">Membrane</keyword>
<gene>
    <name evidence="5" type="ORF">GKA01_08070</name>
</gene>
<dbReference type="GO" id="GO:0016020">
    <property type="term" value="C:membrane"/>
    <property type="evidence" value="ECO:0007669"/>
    <property type="project" value="UniProtKB-SubCell"/>
</dbReference>
<dbReference type="SUPFAM" id="SSF53448">
    <property type="entry name" value="Nucleotide-diphospho-sugar transferases"/>
    <property type="match status" value="1"/>
</dbReference>
<dbReference type="Proteomes" id="UP000321079">
    <property type="component" value="Unassembled WGS sequence"/>
</dbReference>
<dbReference type="SUPFAM" id="SSF49785">
    <property type="entry name" value="Galactose-binding domain-like"/>
    <property type="match status" value="1"/>
</dbReference>
<dbReference type="InterPro" id="IPR029044">
    <property type="entry name" value="Nucleotide-diphossugar_trans"/>
</dbReference>
<dbReference type="Pfam" id="PF13704">
    <property type="entry name" value="Glyco_tranf_2_4"/>
    <property type="match status" value="1"/>
</dbReference>
<dbReference type="InterPro" id="IPR000421">
    <property type="entry name" value="FA58C"/>
</dbReference>
<evidence type="ECO:0000313" key="6">
    <source>
        <dbReference type="Proteomes" id="UP000321079"/>
    </source>
</evidence>
<proteinExistence type="predicted"/>
<dbReference type="EMBL" id="BJVA01000003">
    <property type="protein sequence ID" value="GEK95610.1"/>
    <property type="molecule type" value="Genomic_DNA"/>
</dbReference>
<sequence length="473" mass="55119">MKYSDAIASYATEPLAAAGNRGIRPAPKYKFSLVACARWEEKYICEWIDYHRSIGFDHVYLYSNDDCPDTIYDRIRPYTLGNDPFVTFRHYPIPGQQYQMYFHFLRNFSTETEWMMLLDIDEFLCIKPGNFLPAFMQNVASDVDGVHFNWCCYGNNGHQKRPDGHVLTNYTKRENGVTPYTKVLIRSKKIPYQEIYRISSSPIMHEYNSLDPNLNMINVLGEDMGQYYENFPDTPWKILNSDDRRQKMLSVAYVAHFTMKSDADFDLRVQRGTQGDYGSEKVWGTYSQDQRTAYHEMTNQVSDFYLHDYWTRQREAAWDFSIFPRCRWDNISQHKSATQISTAHAGTVEEDAARVLSGNICGKSQNHTALENDPWWTVDLGSLCRVHEMRLFNRLDGVPERVANFVLHGSVNAQKWFQIMRKNDGVLYGGADGFPFIWVDQDGIQARFLRITIPGRQTYLHFDQIQFFGKLAS</sequence>
<dbReference type="Pfam" id="PF00754">
    <property type="entry name" value="F5_F8_type_C"/>
    <property type="match status" value="1"/>
</dbReference>
<dbReference type="RefSeq" id="WP_146859427.1">
    <property type="nucleotide sequence ID" value="NZ_BARK01000004.1"/>
</dbReference>
<dbReference type="OrthoDB" id="1997677at2"/>
<dbReference type="PANTHER" id="PTHR21461:SF69">
    <property type="entry name" value="GLYCOSYLTRANSFERASE FAMILY 92 PROTEIN"/>
    <property type="match status" value="1"/>
</dbReference>
<comment type="caution">
    <text evidence="5">The sequence shown here is derived from an EMBL/GenBank/DDBJ whole genome shotgun (WGS) entry which is preliminary data.</text>
</comment>
<dbReference type="GO" id="GO:0016757">
    <property type="term" value="F:glycosyltransferase activity"/>
    <property type="evidence" value="ECO:0007669"/>
    <property type="project" value="TreeGrafter"/>
</dbReference>
<protein>
    <recommendedName>
        <fullName evidence="4">F5/8 type C domain-containing protein</fullName>
    </recommendedName>
</protein>
<dbReference type="PROSITE" id="PS50022">
    <property type="entry name" value="FA58C_3"/>
    <property type="match status" value="1"/>
</dbReference>